<dbReference type="PANTHER" id="PTHR35864">
    <property type="entry name" value="ZINC METALLOPROTEASE MJ0611-RELATED"/>
    <property type="match status" value="1"/>
</dbReference>
<keyword evidence="11" id="KW-0482">Metalloprotease</keyword>
<dbReference type="CDD" id="cd06158">
    <property type="entry name" value="S2P-M50_like_1"/>
    <property type="match status" value="1"/>
</dbReference>
<evidence type="ECO:0000256" key="5">
    <source>
        <dbReference type="ARBA" id="ARBA00022670"/>
    </source>
</evidence>
<dbReference type="Pfam" id="PF02163">
    <property type="entry name" value="Peptidase_M50"/>
    <property type="match status" value="1"/>
</dbReference>
<dbReference type="InterPro" id="IPR008915">
    <property type="entry name" value="Peptidase_M50"/>
</dbReference>
<evidence type="ECO:0000259" key="14">
    <source>
        <dbReference type="Pfam" id="PF02163"/>
    </source>
</evidence>
<feature type="transmembrane region" description="Helical" evidence="13">
    <location>
        <begin position="98"/>
        <end position="117"/>
    </location>
</feature>
<proteinExistence type="inferred from homology"/>
<keyword evidence="7" id="KW-0479">Metal-binding</keyword>
<feature type="transmembrane region" description="Helical" evidence="13">
    <location>
        <begin position="52"/>
        <end position="77"/>
    </location>
</feature>
<evidence type="ECO:0000313" key="16">
    <source>
        <dbReference type="Proteomes" id="UP000228867"/>
    </source>
</evidence>
<dbReference type="GO" id="GO:0005886">
    <property type="term" value="C:plasma membrane"/>
    <property type="evidence" value="ECO:0007669"/>
    <property type="project" value="UniProtKB-SubCell"/>
</dbReference>
<feature type="domain" description="Peptidase M50" evidence="14">
    <location>
        <begin position="128"/>
        <end position="185"/>
    </location>
</feature>
<evidence type="ECO:0000313" key="15">
    <source>
        <dbReference type="EMBL" id="PIR07604.1"/>
    </source>
</evidence>
<evidence type="ECO:0000256" key="1">
    <source>
        <dbReference type="ARBA" id="ARBA00001947"/>
    </source>
</evidence>
<evidence type="ECO:0000256" key="4">
    <source>
        <dbReference type="ARBA" id="ARBA00022475"/>
    </source>
</evidence>
<comment type="similarity">
    <text evidence="3">Belongs to the peptidase M50B family.</text>
</comment>
<evidence type="ECO:0000256" key="13">
    <source>
        <dbReference type="SAM" id="Phobius"/>
    </source>
</evidence>
<comment type="cofactor">
    <cofactor evidence="1">
        <name>Zn(2+)</name>
        <dbReference type="ChEBI" id="CHEBI:29105"/>
    </cofactor>
</comment>
<evidence type="ECO:0000256" key="8">
    <source>
        <dbReference type="ARBA" id="ARBA00022801"/>
    </source>
</evidence>
<dbReference type="PANTHER" id="PTHR35864:SF1">
    <property type="entry name" value="ZINC METALLOPROTEASE YWHC-RELATED"/>
    <property type="match status" value="1"/>
</dbReference>
<evidence type="ECO:0000256" key="11">
    <source>
        <dbReference type="ARBA" id="ARBA00023049"/>
    </source>
</evidence>
<feature type="transmembrane region" description="Helical" evidence="13">
    <location>
        <begin position="129"/>
        <end position="149"/>
    </location>
</feature>
<dbReference type="InterPro" id="IPR044537">
    <property type="entry name" value="Rip2-like"/>
</dbReference>
<name>A0A2H0NFG3_9BACT</name>
<keyword evidence="12 13" id="KW-0472">Membrane</keyword>
<evidence type="ECO:0000256" key="12">
    <source>
        <dbReference type="ARBA" id="ARBA00023136"/>
    </source>
</evidence>
<keyword evidence="8" id="KW-0378">Hydrolase</keyword>
<sequence>MDTTVFIFQLTVLLFSVVIHEVSHGVMALHLGDPTAKYAGRLTLNPLKHLDPIGSVILPIFLILMAKLMGGGIIFGWAKPVPINPYNFRDQKYGSAKVALAGPGSNLAVALFFGLALRFFPGLGTISGLYLMFSFIVYINILLAVFNLLPIPPLDGSHILFTFLPYSAQDIKIFLSRFGLFILLFIIFFFFRWLTLIINWIFALIVGAPFF</sequence>
<dbReference type="GO" id="GO:0046872">
    <property type="term" value="F:metal ion binding"/>
    <property type="evidence" value="ECO:0007669"/>
    <property type="project" value="UniProtKB-KW"/>
</dbReference>
<dbReference type="AlphaFoldDB" id="A0A2H0NFG3"/>
<comment type="subcellular location">
    <subcellularLocation>
        <location evidence="2">Cell membrane</location>
        <topology evidence="2">Multi-pass membrane protein</topology>
    </subcellularLocation>
</comment>
<dbReference type="GO" id="GO:0006508">
    <property type="term" value="P:proteolysis"/>
    <property type="evidence" value="ECO:0007669"/>
    <property type="project" value="UniProtKB-KW"/>
</dbReference>
<keyword evidence="4" id="KW-1003">Cell membrane</keyword>
<evidence type="ECO:0000256" key="7">
    <source>
        <dbReference type="ARBA" id="ARBA00022723"/>
    </source>
</evidence>
<gene>
    <name evidence="15" type="ORF">COV54_00345</name>
</gene>
<comment type="caution">
    <text evidence="15">The sequence shown here is derived from an EMBL/GenBank/DDBJ whole genome shotgun (WGS) entry which is preliminary data.</text>
</comment>
<reference evidence="15 16" key="1">
    <citation type="submission" date="2017-09" db="EMBL/GenBank/DDBJ databases">
        <title>Depth-based differentiation of microbial function through sediment-hosted aquifers and enrichment of novel symbionts in the deep terrestrial subsurface.</title>
        <authorList>
            <person name="Probst A.J."/>
            <person name="Ladd B."/>
            <person name="Jarett J.K."/>
            <person name="Geller-Mcgrath D.E."/>
            <person name="Sieber C.M."/>
            <person name="Emerson J.B."/>
            <person name="Anantharaman K."/>
            <person name="Thomas B.C."/>
            <person name="Malmstrom R."/>
            <person name="Stieglmeier M."/>
            <person name="Klingl A."/>
            <person name="Woyke T."/>
            <person name="Ryan C.M."/>
            <person name="Banfield J.F."/>
        </authorList>
    </citation>
    <scope>NUCLEOTIDE SEQUENCE [LARGE SCALE GENOMIC DNA]</scope>
    <source>
        <strain evidence="15">CG11_big_fil_rev_8_21_14_0_20_38_23</strain>
    </source>
</reference>
<feature type="transmembrane region" description="Helical" evidence="13">
    <location>
        <begin position="178"/>
        <end position="206"/>
    </location>
</feature>
<accession>A0A2H0NFG3</accession>
<keyword evidence="9" id="KW-0862">Zinc</keyword>
<evidence type="ECO:0000256" key="10">
    <source>
        <dbReference type="ARBA" id="ARBA00022989"/>
    </source>
</evidence>
<keyword evidence="5 15" id="KW-0645">Protease</keyword>
<evidence type="ECO:0000256" key="9">
    <source>
        <dbReference type="ARBA" id="ARBA00022833"/>
    </source>
</evidence>
<organism evidence="15 16">
    <name type="scientific">Candidatus Jorgensenbacteria bacterium CG11_big_fil_rev_8_21_14_0_20_38_23</name>
    <dbReference type="NCBI Taxonomy" id="1974594"/>
    <lineage>
        <taxon>Bacteria</taxon>
        <taxon>Candidatus Joergenseniibacteriota</taxon>
    </lineage>
</organism>
<evidence type="ECO:0000256" key="3">
    <source>
        <dbReference type="ARBA" id="ARBA00007931"/>
    </source>
</evidence>
<dbReference type="Proteomes" id="UP000228867">
    <property type="component" value="Unassembled WGS sequence"/>
</dbReference>
<evidence type="ECO:0000256" key="6">
    <source>
        <dbReference type="ARBA" id="ARBA00022692"/>
    </source>
</evidence>
<dbReference type="EMBL" id="PCWR01000007">
    <property type="protein sequence ID" value="PIR07604.1"/>
    <property type="molecule type" value="Genomic_DNA"/>
</dbReference>
<keyword evidence="10 13" id="KW-1133">Transmembrane helix</keyword>
<protein>
    <submittedName>
        <fullName evidence="15">Site-2 protease family protein</fullName>
    </submittedName>
</protein>
<keyword evidence="6 13" id="KW-0812">Transmembrane</keyword>
<dbReference type="InterPro" id="IPR052348">
    <property type="entry name" value="Metallopeptidase_M50B"/>
</dbReference>
<evidence type="ECO:0000256" key="2">
    <source>
        <dbReference type="ARBA" id="ARBA00004651"/>
    </source>
</evidence>
<dbReference type="GO" id="GO:0008237">
    <property type="term" value="F:metallopeptidase activity"/>
    <property type="evidence" value="ECO:0007669"/>
    <property type="project" value="UniProtKB-KW"/>
</dbReference>